<evidence type="ECO:0000313" key="1">
    <source>
        <dbReference type="EMBL" id="VAW35496.1"/>
    </source>
</evidence>
<name>A0A3B0VT89_9ZZZZ</name>
<dbReference type="AlphaFoldDB" id="A0A3B0VT89"/>
<dbReference type="Gene3D" id="1.10.3290.10">
    <property type="entry name" value="Fido-like domain"/>
    <property type="match status" value="1"/>
</dbReference>
<organism evidence="1">
    <name type="scientific">hydrothermal vent metagenome</name>
    <dbReference type="NCBI Taxonomy" id="652676"/>
    <lineage>
        <taxon>unclassified sequences</taxon>
        <taxon>metagenomes</taxon>
        <taxon>ecological metagenomes</taxon>
    </lineage>
</organism>
<reference evidence="1" key="1">
    <citation type="submission" date="2018-06" db="EMBL/GenBank/DDBJ databases">
        <authorList>
            <person name="Zhirakovskaya E."/>
        </authorList>
    </citation>
    <scope>NUCLEOTIDE SEQUENCE</scope>
</reference>
<feature type="non-terminal residue" evidence="1">
    <location>
        <position position="111"/>
    </location>
</feature>
<protein>
    <recommendedName>
        <fullName evidence="2">Fic family protein</fullName>
    </recommendedName>
</protein>
<dbReference type="EMBL" id="UOEW01000104">
    <property type="protein sequence ID" value="VAW35496.1"/>
    <property type="molecule type" value="Genomic_DNA"/>
</dbReference>
<dbReference type="InterPro" id="IPR036597">
    <property type="entry name" value="Fido-like_dom_sf"/>
</dbReference>
<accession>A0A3B0VT89</accession>
<gene>
    <name evidence="1" type="ORF">MNBD_GAMMA01-1637</name>
</gene>
<evidence type="ECO:0008006" key="2">
    <source>
        <dbReference type="Google" id="ProtNLM"/>
    </source>
</evidence>
<proteinExistence type="predicted"/>
<sequence length="111" mass="12697">MFKPNFKITPALSKILMDIEASRQAVSGLPITVSVLTSLRESARLISTHYSTQIEGNRLTQEQVEDVIQGGTFPNRERDEREVKNYYKALDFLDTLIKKNTLLIKENDIQI</sequence>